<feature type="domain" description="Major capsid protein C-terminal" evidence="1">
    <location>
        <begin position="333"/>
        <end position="526"/>
    </location>
</feature>
<dbReference type="AlphaFoldDB" id="A0AAW1R123"/>
<keyword evidence="4" id="KW-1185">Reference proteome</keyword>
<evidence type="ECO:0008006" key="5">
    <source>
        <dbReference type="Google" id="ProtNLM"/>
    </source>
</evidence>
<sequence length="532" mass="58822">MSASVLVLRARGPQDVELGAVNSDATFFRSTFPKPTNYSTSDLELSSTSGQMGYGNTLTWQLQRTGDLVCNMMLYMTVGDIQISPSITQETVNATKYKCYQDANGITRFLSKVFVDALPYALNQSTILNIGGYDIEELRGDQMYINDKLNRTEGASFIDTAPTAHGGFTKMNPCDYHDFDGNLNYGVKTTSQNASTTNLTTPAGLPIESGVSSNTPISSGFRWAQYPATGALAGPDFQQFAYPLVNRGDTVQHIYQPLFFTCTSDWGNALPIIALAYHDTRIKTTFAPLAQVSILQPGSGGTLVVKDQPNIVCTGGDLNASLITRLVWLDDFERRSFALDSHKYLITERQFQDFAIDQNASRQAFNLYFSHPVKELQVYFRKAAYSDPSSTALVNNYWNFTMDGNPNDASEAVLGVPGYRQFFSTLNLSFNQQKVYNDGEPGTYFTWLLPLQYHSRAIQNQSRVATLPFAADPANWRPTGSVNFSRLDQVQLTLTFDLPAGKKLPAGTLYVIAYDFNFVKIVSGMAAKIFAS</sequence>
<dbReference type="SUPFAM" id="SSF49749">
    <property type="entry name" value="Group II dsDNA viruses VP"/>
    <property type="match status" value="2"/>
</dbReference>
<evidence type="ECO:0000259" key="1">
    <source>
        <dbReference type="Pfam" id="PF04451"/>
    </source>
</evidence>
<dbReference type="Proteomes" id="UP001438707">
    <property type="component" value="Unassembled WGS sequence"/>
</dbReference>
<evidence type="ECO:0000313" key="4">
    <source>
        <dbReference type="Proteomes" id="UP001438707"/>
    </source>
</evidence>
<dbReference type="InterPro" id="IPR031654">
    <property type="entry name" value="Capsid_N"/>
</dbReference>
<dbReference type="Pfam" id="PF04451">
    <property type="entry name" value="Capsid_NCLDV"/>
    <property type="match status" value="1"/>
</dbReference>
<accession>A0AAW1R123</accession>
<dbReference type="Gene3D" id="2.70.9.10">
    <property type="entry name" value="Adenovirus Type 2 Hexon, domain 4"/>
    <property type="match status" value="1"/>
</dbReference>
<comment type="caution">
    <text evidence="3">The sequence shown here is derived from an EMBL/GenBank/DDBJ whole genome shotgun (WGS) entry which is preliminary data.</text>
</comment>
<dbReference type="InterPro" id="IPR016112">
    <property type="entry name" value="VP_dsDNA_II"/>
</dbReference>
<dbReference type="Gene3D" id="2.70.9.20">
    <property type="entry name" value="Major capsid protein Vp54"/>
    <property type="match status" value="1"/>
</dbReference>
<evidence type="ECO:0000313" key="3">
    <source>
        <dbReference type="EMBL" id="KAK9827195.1"/>
    </source>
</evidence>
<name>A0AAW1R123_9CHLO</name>
<reference evidence="3 4" key="1">
    <citation type="journal article" date="2024" name="Nat. Commun.">
        <title>Phylogenomics reveals the evolutionary origins of lichenization in chlorophyte algae.</title>
        <authorList>
            <person name="Puginier C."/>
            <person name="Libourel C."/>
            <person name="Otte J."/>
            <person name="Skaloud P."/>
            <person name="Haon M."/>
            <person name="Grisel S."/>
            <person name="Petersen M."/>
            <person name="Berrin J.G."/>
            <person name="Delaux P.M."/>
            <person name="Dal Grande F."/>
            <person name="Keller J."/>
        </authorList>
    </citation>
    <scope>NUCLEOTIDE SEQUENCE [LARGE SCALE GENOMIC DNA]</scope>
    <source>
        <strain evidence="3 4">SAG 2145</strain>
    </source>
</reference>
<dbReference type="GO" id="GO:0005198">
    <property type="term" value="F:structural molecule activity"/>
    <property type="evidence" value="ECO:0007669"/>
    <property type="project" value="InterPro"/>
</dbReference>
<organism evidence="3 4">
    <name type="scientific">Apatococcus lobatus</name>
    <dbReference type="NCBI Taxonomy" id="904363"/>
    <lineage>
        <taxon>Eukaryota</taxon>
        <taxon>Viridiplantae</taxon>
        <taxon>Chlorophyta</taxon>
        <taxon>core chlorophytes</taxon>
        <taxon>Trebouxiophyceae</taxon>
        <taxon>Chlorellales</taxon>
        <taxon>Chlorellaceae</taxon>
        <taxon>Apatococcus</taxon>
    </lineage>
</organism>
<evidence type="ECO:0000259" key="2">
    <source>
        <dbReference type="Pfam" id="PF16903"/>
    </source>
</evidence>
<feature type="domain" description="Major capsid protein N-terminal" evidence="2">
    <location>
        <begin position="250"/>
        <end position="296"/>
    </location>
</feature>
<gene>
    <name evidence="3" type="ORF">WJX74_009847</name>
</gene>
<feature type="domain" description="Major capsid protein N-terminal" evidence="2">
    <location>
        <begin position="26"/>
        <end position="152"/>
    </location>
</feature>
<dbReference type="InterPro" id="IPR007542">
    <property type="entry name" value="MCP_C"/>
</dbReference>
<dbReference type="InterPro" id="IPR038519">
    <property type="entry name" value="MCP_C_sf"/>
</dbReference>
<proteinExistence type="predicted"/>
<dbReference type="EMBL" id="JALJOS010000019">
    <property type="protein sequence ID" value="KAK9827195.1"/>
    <property type="molecule type" value="Genomic_DNA"/>
</dbReference>
<dbReference type="Pfam" id="PF16903">
    <property type="entry name" value="Capsid_N"/>
    <property type="match status" value="2"/>
</dbReference>
<protein>
    <recommendedName>
        <fullName evidence="5">Major capsid protein</fullName>
    </recommendedName>
</protein>